<feature type="transmembrane region" description="Helical" evidence="1">
    <location>
        <begin position="82"/>
        <end position="104"/>
    </location>
</feature>
<accession>A0A386WH99</accession>
<organism evidence="2 3">
    <name type="scientific">Micromonospora tulbaghiae</name>
    <dbReference type="NCBI Taxonomy" id="479978"/>
    <lineage>
        <taxon>Bacteria</taxon>
        <taxon>Bacillati</taxon>
        <taxon>Actinomycetota</taxon>
        <taxon>Actinomycetes</taxon>
        <taxon>Micromonosporales</taxon>
        <taxon>Micromonosporaceae</taxon>
        <taxon>Micromonospora</taxon>
    </lineage>
</organism>
<proteinExistence type="predicted"/>
<dbReference type="AlphaFoldDB" id="A0A386WH99"/>
<protein>
    <submittedName>
        <fullName evidence="2">Uncharacterized protein</fullName>
    </submittedName>
</protein>
<name>A0A386WH99_9ACTN</name>
<sequence length="116" mass="12452">MTTATDAGWDAEKGRMRFTCPAHRLTVAALTGTTLLVFTTPAAALYLNLLRLLRPHTETTGPIPTVHTALLHGPYWANAPAWLIPTLTFGGALLAVVTVSLTIWRRPSALPQLGVP</sequence>
<dbReference type="EMBL" id="CP024087">
    <property type="protein sequence ID" value="AYF26869.1"/>
    <property type="molecule type" value="Genomic_DNA"/>
</dbReference>
<evidence type="ECO:0000256" key="1">
    <source>
        <dbReference type="SAM" id="Phobius"/>
    </source>
</evidence>
<keyword evidence="1" id="KW-0812">Transmembrane</keyword>
<keyword evidence="1" id="KW-1133">Transmembrane helix</keyword>
<reference evidence="2 3" key="1">
    <citation type="submission" date="2017-10" db="EMBL/GenBank/DDBJ databases">
        <title>Integration of genomic and chemical information greatly accelerates assignment of the full stereostructure of myelolactone, a potent inhibitor of myeloma from a marine-derived Micromonospora.</title>
        <authorList>
            <person name="Kim M.C."/>
            <person name="Machado H."/>
            <person name="Jensen P.R."/>
            <person name="Fenical W."/>
        </authorList>
    </citation>
    <scope>NUCLEOTIDE SEQUENCE [LARGE SCALE GENOMIC DNA]</scope>
    <source>
        <strain evidence="2 3">CNY-010</strain>
    </source>
</reference>
<dbReference type="KEGG" id="mtua:CSH63_05265"/>
<dbReference type="Proteomes" id="UP000267804">
    <property type="component" value="Chromosome"/>
</dbReference>
<keyword evidence="1" id="KW-0472">Membrane</keyword>
<gene>
    <name evidence="2" type="ORF">CSH63_05265</name>
</gene>
<evidence type="ECO:0000313" key="3">
    <source>
        <dbReference type="Proteomes" id="UP000267804"/>
    </source>
</evidence>
<feature type="transmembrane region" description="Helical" evidence="1">
    <location>
        <begin position="25"/>
        <end position="47"/>
    </location>
</feature>
<evidence type="ECO:0000313" key="2">
    <source>
        <dbReference type="EMBL" id="AYF26869.1"/>
    </source>
</evidence>